<evidence type="ECO:0000259" key="1">
    <source>
        <dbReference type="Pfam" id="PF10137"/>
    </source>
</evidence>
<dbReference type="GO" id="GO:0050135">
    <property type="term" value="F:NADP+ nucleosidase activity"/>
    <property type="evidence" value="ECO:0007669"/>
    <property type="project" value="InterPro"/>
</dbReference>
<name>A0A542ZIG1_9MICO</name>
<evidence type="ECO:0000313" key="2">
    <source>
        <dbReference type="EMBL" id="TQL60125.1"/>
    </source>
</evidence>
<proteinExistence type="predicted"/>
<evidence type="ECO:0000313" key="3">
    <source>
        <dbReference type="Proteomes" id="UP000319514"/>
    </source>
</evidence>
<protein>
    <submittedName>
        <fullName evidence="2">Putative nucleotide-binding protein</fullName>
    </submittedName>
</protein>
<feature type="domain" description="CD-NTase-associated protein 12/Pycsar effector protein TIR" evidence="1">
    <location>
        <begin position="115"/>
        <end position="233"/>
    </location>
</feature>
<gene>
    <name evidence="2" type="ORF">FB474_1507</name>
</gene>
<dbReference type="AlphaFoldDB" id="A0A542ZIG1"/>
<dbReference type="RefSeq" id="WP_141788065.1">
    <property type="nucleotide sequence ID" value="NZ_BAAAKX010000005.1"/>
</dbReference>
<sequence length="262" mass="28568">MDLARKVEILDKQVTEARNGQPEDFERWRTSTEVALRTVMGAESPLLSQFVKVRYSPQVWSTGMDTSGYRPAGVRKAIAILEAAKGELTLRAELEEVVRTEESPAERAVAAELGRVFIVHGHDEAKKHELFRVLHDVTGVKPIILHEQPNGGRTILEKFEAFASTAGFAVALLTADDVGRASAAPSDAARARQNVVFEAGYFAGRLGRERVVMLHEEGVELPSDLQGVVYVVLDPGGAWKMKLTHELATAGVTVDWSGLAGQ</sequence>
<dbReference type="Pfam" id="PF10137">
    <property type="entry name" value="CAP12-PCTIR_TIR"/>
    <property type="match status" value="1"/>
</dbReference>
<dbReference type="InterPro" id="IPR019302">
    <property type="entry name" value="CAP12/PCTIR_TIR_dom"/>
</dbReference>
<organism evidence="2 3">
    <name type="scientific">Oryzihumus leptocrescens</name>
    <dbReference type="NCBI Taxonomy" id="297536"/>
    <lineage>
        <taxon>Bacteria</taxon>
        <taxon>Bacillati</taxon>
        <taxon>Actinomycetota</taxon>
        <taxon>Actinomycetes</taxon>
        <taxon>Micrococcales</taxon>
        <taxon>Intrasporangiaceae</taxon>
        <taxon>Oryzihumus</taxon>
    </lineage>
</organism>
<keyword evidence="3" id="KW-1185">Reference proteome</keyword>
<dbReference type="EMBL" id="VFOQ01000001">
    <property type="protein sequence ID" value="TQL60125.1"/>
    <property type="molecule type" value="Genomic_DNA"/>
</dbReference>
<reference evidence="2 3" key="1">
    <citation type="submission" date="2019-06" db="EMBL/GenBank/DDBJ databases">
        <title>Sequencing the genomes of 1000 actinobacteria strains.</title>
        <authorList>
            <person name="Klenk H.-P."/>
        </authorList>
    </citation>
    <scope>NUCLEOTIDE SEQUENCE [LARGE SCALE GENOMIC DNA]</scope>
    <source>
        <strain evidence="2 3">DSM 18082</strain>
    </source>
</reference>
<dbReference type="OrthoDB" id="4339143at2"/>
<accession>A0A542ZIG1</accession>
<comment type="caution">
    <text evidence="2">The sequence shown here is derived from an EMBL/GenBank/DDBJ whole genome shotgun (WGS) entry which is preliminary data.</text>
</comment>
<dbReference type="Proteomes" id="UP000319514">
    <property type="component" value="Unassembled WGS sequence"/>
</dbReference>